<evidence type="ECO:0000313" key="2">
    <source>
        <dbReference type="Proteomes" id="UP001066276"/>
    </source>
</evidence>
<gene>
    <name evidence="1" type="ORF">NDU88_002647</name>
</gene>
<protein>
    <submittedName>
        <fullName evidence="1">Uncharacterized protein</fullName>
    </submittedName>
</protein>
<dbReference type="Proteomes" id="UP001066276">
    <property type="component" value="Chromosome 10"/>
</dbReference>
<dbReference type="EMBL" id="JANPWB010000014">
    <property type="protein sequence ID" value="KAJ1097529.1"/>
    <property type="molecule type" value="Genomic_DNA"/>
</dbReference>
<sequence>MRIASETLKAYPPLLQAMGGYWTTESKMAAAEEEAEEAQQESGVVSFPLLIQVPSSLEIITKNYNTHRSEYPEGHWQVAGKLRWTDELNSPGTPIAKHGMLEGVAC</sequence>
<name>A0AAV7M330_PLEWA</name>
<dbReference type="AlphaFoldDB" id="A0AAV7M330"/>
<proteinExistence type="predicted"/>
<reference evidence="1" key="1">
    <citation type="journal article" date="2022" name="bioRxiv">
        <title>Sequencing and chromosome-scale assembly of the giantPleurodeles waltlgenome.</title>
        <authorList>
            <person name="Brown T."/>
            <person name="Elewa A."/>
            <person name="Iarovenko S."/>
            <person name="Subramanian E."/>
            <person name="Araus A.J."/>
            <person name="Petzold A."/>
            <person name="Susuki M."/>
            <person name="Suzuki K.-i.T."/>
            <person name="Hayashi T."/>
            <person name="Toyoda A."/>
            <person name="Oliveira C."/>
            <person name="Osipova E."/>
            <person name="Leigh N.D."/>
            <person name="Simon A."/>
            <person name="Yun M.H."/>
        </authorList>
    </citation>
    <scope>NUCLEOTIDE SEQUENCE</scope>
    <source>
        <strain evidence="1">20211129_DDA</strain>
        <tissue evidence="1">Liver</tissue>
    </source>
</reference>
<evidence type="ECO:0000313" key="1">
    <source>
        <dbReference type="EMBL" id="KAJ1097529.1"/>
    </source>
</evidence>
<organism evidence="1 2">
    <name type="scientific">Pleurodeles waltl</name>
    <name type="common">Iberian ribbed newt</name>
    <dbReference type="NCBI Taxonomy" id="8319"/>
    <lineage>
        <taxon>Eukaryota</taxon>
        <taxon>Metazoa</taxon>
        <taxon>Chordata</taxon>
        <taxon>Craniata</taxon>
        <taxon>Vertebrata</taxon>
        <taxon>Euteleostomi</taxon>
        <taxon>Amphibia</taxon>
        <taxon>Batrachia</taxon>
        <taxon>Caudata</taxon>
        <taxon>Salamandroidea</taxon>
        <taxon>Salamandridae</taxon>
        <taxon>Pleurodelinae</taxon>
        <taxon>Pleurodeles</taxon>
    </lineage>
</organism>
<accession>A0AAV7M330</accession>
<comment type="caution">
    <text evidence="1">The sequence shown here is derived from an EMBL/GenBank/DDBJ whole genome shotgun (WGS) entry which is preliminary data.</text>
</comment>
<keyword evidence="2" id="KW-1185">Reference proteome</keyword>